<evidence type="ECO:0000256" key="2">
    <source>
        <dbReference type="ARBA" id="ARBA00022679"/>
    </source>
</evidence>
<dbReference type="KEGG" id="vde:111251299"/>
<dbReference type="InterPro" id="IPR000719">
    <property type="entry name" value="Prot_kinase_dom"/>
</dbReference>
<protein>
    <recommendedName>
        <fullName evidence="7">Protein kinase domain-containing protein</fullName>
    </recommendedName>
</protein>
<feature type="region of interest" description="Disordered" evidence="6">
    <location>
        <begin position="754"/>
        <end position="795"/>
    </location>
</feature>
<dbReference type="PANTHER" id="PTHR24351">
    <property type="entry name" value="RIBOSOMAL PROTEIN S6 KINASE"/>
    <property type="match status" value="1"/>
</dbReference>
<dbReference type="InParanoid" id="A0A7M7MHM7"/>
<evidence type="ECO:0000256" key="3">
    <source>
        <dbReference type="ARBA" id="ARBA00022741"/>
    </source>
</evidence>
<dbReference type="AlphaFoldDB" id="A0A7M7MHM7"/>
<dbReference type="RefSeq" id="XP_022663477.1">
    <property type="nucleotide sequence ID" value="XM_022807742.1"/>
</dbReference>
<feature type="region of interest" description="Disordered" evidence="6">
    <location>
        <begin position="1"/>
        <end position="41"/>
    </location>
</feature>
<evidence type="ECO:0000256" key="6">
    <source>
        <dbReference type="SAM" id="MobiDB-lite"/>
    </source>
</evidence>
<reference evidence="8" key="1">
    <citation type="submission" date="2021-01" db="UniProtKB">
        <authorList>
            <consortium name="EnsemblMetazoa"/>
        </authorList>
    </citation>
    <scope>IDENTIFICATION</scope>
</reference>
<accession>A0A7M7MHM7</accession>
<evidence type="ECO:0000313" key="8">
    <source>
        <dbReference type="EnsemblMetazoa" id="XP_022663477"/>
    </source>
</evidence>
<dbReference type="GeneID" id="111251299"/>
<evidence type="ECO:0000259" key="7">
    <source>
        <dbReference type="PROSITE" id="PS50011"/>
    </source>
</evidence>
<dbReference type="Gene3D" id="3.30.200.20">
    <property type="entry name" value="Phosphorylase Kinase, domain 1"/>
    <property type="match status" value="1"/>
</dbReference>
<dbReference type="SUPFAM" id="SSF56112">
    <property type="entry name" value="Protein kinase-like (PK-like)"/>
    <property type="match status" value="1"/>
</dbReference>
<keyword evidence="9" id="KW-1185">Reference proteome</keyword>
<organism evidence="8 9">
    <name type="scientific">Varroa destructor</name>
    <name type="common">Honeybee mite</name>
    <dbReference type="NCBI Taxonomy" id="109461"/>
    <lineage>
        <taxon>Eukaryota</taxon>
        <taxon>Metazoa</taxon>
        <taxon>Ecdysozoa</taxon>
        <taxon>Arthropoda</taxon>
        <taxon>Chelicerata</taxon>
        <taxon>Arachnida</taxon>
        <taxon>Acari</taxon>
        <taxon>Parasitiformes</taxon>
        <taxon>Mesostigmata</taxon>
        <taxon>Gamasina</taxon>
        <taxon>Dermanyssoidea</taxon>
        <taxon>Varroidae</taxon>
        <taxon>Varroa</taxon>
    </lineage>
</organism>
<dbReference type="Proteomes" id="UP000594260">
    <property type="component" value="Unplaced"/>
</dbReference>
<keyword evidence="3" id="KW-0547">Nucleotide-binding</keyword>
<evidence type="ECO:0000313" key="9">
    <source>
        <dbReference type="Proteomes" id="UP000594260"/>
    </source>
</evidence>
<feature type="domain" description="Protein kinase" evidence="7">
    <location>
        <begin position="357"/>
        <end position="654"/>
    </location>
</feature>
<sequence>MSTSSSEGEPSHPSVQQPSGTSQLVGIVAPEDTSSTKSELPPVIIPAVVPPVSAASTDAHHALSSSDEMTLTIAGPTAATQPVRTVQIVTCSDSSVASTITTSTVYCLDKLRSASATGTKLHMEPISPSLALASDLRKGSTTATKMAIATSTDEEISDEDSNDSTFRSDILDPLISCDPTITTVTSDGNRQRRPAINKQNIIYVLRSMDPNMVKTATQCLEAYIKARKWTSSTAFAREYYACGQVHLTAIVIHRKICKSRITFLQMREYIENISYLFDQYSEYSEITRLGGEIRQLILMVEYLASCLERCSGKGSTDWIEVARMFPMEVSREISPAEDLSPLLNRIRVLEKLSGREGGCHFGLGAGNLYRVTLAESIECAMRLSPRQETSPHAVISAVSAKNGVTATGLVTTSSDTHLSIHQRGGTMDRIVSAVISSPFVLNCYASFTTYDANVLLLEVVDAINLQLVLNFTKKIPEDLLRHLLTQLMMAVEHLHYKGFIHRDIKPSGLLLLPTGRIKIADLTLSKMCIGRFAPSRLKSYSRSTPYEFNDREMMGTIPYISPEVLRMRPYGRAADWWSVGMTAFVLCSGQLPFRVPKYKCIDGVRSYGKYSSIRWTTFSASQKLVSLIKALLVRRPSQRLCSSSYLELRNYGFFSDVDWTAVANGATEFDCSTLIEQARAVSEPAGRMATLGTSVRGEPRRKLPLFTYTSAGFCRVVQKLMKKRKINQQDILDPHEAITPDVKYTYKFKDFRKTQPCQTQRSKKPKRSIASSGTSTGDEELPAATPSAAPNQQSNCFSTVSTVKSTSVMSFVKELRNGL</sequence>
<name>A0A7M7MHM7_VARDE</name>
<dbReference type="Gene3D" id="1.10.510.10">
    <property type="entry name" value="Transferase(Phosphotransferase) domain 1"/>
    <property type="match status" value="1"/>
</dbReference>
<dbReference type="GO" id="GO:0004674">
    <property type="term" value="F:protein serine/threonine kinase activity"/>
    <property type="evidence" value="ECO:0007669"/>
    <property type="project" value="UniProtKB-KW"/>
</dbReference>
<evidence type="ECO:0000256" key="5">
    <source>
        <dbReference type="ARBA" id="ARBA00022840"/>
    </source>
</evidence>
<keyword evidence="2" id="KW-0808">Transferase</keyword>
<keyword evidence="1" id="KW-0723">Serine/threonine-protein kinase</keyword>
<dbReference type="InterPro" id="IPR011009">
    <property type="entry name" value="Kinase-like_dom_sf"/>
</dbReference>
<keyword evidence="5" id="KW-0067">ATP-binding</keyword>
<dbReference type="SMART" id="SM00220">
    <property type="entry name" value="S_TKc"/>
    <property type="match status" value="1"/>
</dbReference>
<keyword evidence="4" id="KW-0418">Kinase</keyword>
<dbReference type="OrthoDB" id="10252354at2759"/>
<feature type="compositionally biased region" description="Polar residues" evidence="6">
    <location>
        <begin position="1"/>
        <end position="24"/>
    </location>
</feature>
<dbReference type="PROSITE" id="PS50011">
    <property type="entry name" value="PROTEIN_KINASE_DOM"/>
    <property type="match status" value="1"/>
</dbReference>
<evidence type="ECO:0000256" key="1">
    <source>
        <dbReference type="ARBA" id="ARBA00022527"/>
    </source>
</evidence>
<dbReference type="Pfam" id="PF00069">
    <property type="entry name" value="Pkinase"/>
    <property type="match status" value="1"/>
</dbReference>
<evidence type="ECO:0000256" key="4">
    <source>
        <dbReference type="ARBA" id="ARBA00022777"/>
    </source>
</evidence>
<dbReference type="EnsemblMetazoa" id="XM_022807742">
    <property type="protein sequence ID" value="XP_022663477"/>
    <property type="gene ID" value="LOC111251299"/>
</dbReference>
<dbReference type="GO" id="GO:0005524">
    <property type="term" value="F:ATP binding"/>
    <property type="evidence" value="ECO:0007669"/>
    <property type="project" value="UniProtKB-KW"/>
</dbReference>
<proteinExistence type="predicted"/>